<reference evidence="1" key="1">
    <citation type="submission" date="2021-03" db="EMBL/GenBank/DDBJ databases">
        <title>Antimicrobial resistance genes in bacteria isolated from Japanese honey, and their potential for conferring macrolide and lincosamide resistance in the American foulbrood pathogen Paenibacillus larvae.</title>
        <authorList>
            <person name="Okamoto M."/>
            <person name="Kumagai M."/>
            <person name="Kanamori H."/>
            <person name="Takamatsu D."/>
        </authorList>
    </citation>
    <scope>NUCLEOTIDE SEQUENCE</scope>
    <source>
        <strain evidence="1">J43TS3</strain>
    </source>
</reference>
<comment type="caution">
    <text evidence="1">The sequence shown here is derived from an EMBL/GenBank/DDBJ whole genome shotgun (WGS) entry which is preliminary data.</text>
</comment>
<keyword evidence="2" id="KW-1185">Reference proteome</keyword>
<dbReference type="AlphaFoldDB" id="A0A919X6L0"/>
<dbReference type="EMBL" id="BORP01000001">
    <property type="protein sequence ID" value="GIO25417.1"/>
    <property type="molecule type" value="Genomic_DNA"/>
</dbReference>
<gene>
    <name evidence="1" type="ORF">J43TS3_00280</name>
</gene>
<sequence>MNKISQAPTLIVISVVQITVKNTSNNKETKETAFDILDFVLCKFFGNSKPRMKNITKKMRAPAISLTAR</sequence>
<evidence type="ECO:0000313" key="2">
    <source>
        <dbReference type="Proteomes" id="UP000676917"/>
    </source>
</evidence>
<name>A0A919X6L0_9BACI</name>
<evidence type="ECO:0000313" key="1">
    <source>
        <dbReference type="EMBL" id="GIO25417.1"/>
    </source>
</evidence>
<accession>A0A919X6L0</accession>
<proteinExistence type="predicted"/>
<dbReference type="Proteomes" id="UP000676917">
    <property type="component" value="Unassembled WGS sequence"/>
</dbReference>
<organism evidence="1 2">
    <name type="scientific">Ornithinibacillus bavariensis</name>
    <dbReference type="NCBI Taxonomy" id="545502"/>
    <lineage>
        <taxon>Bacteria</taxon>
        <taxon>Bacillati</taxon>
        <taxon>Bacillota</taxon>
        <taxon>Bacilli</taxon>
        <taxon>Bacillales</taxon>
        <taxon>Bacillaceae</taxon>
        <taxon>Ornithinibacillus</taxon>
    </lineage>
</organism>
<protein>
    <submittedName>
        <fullName evidence="1">Uncharacterized protein</fullName>
    </submittedName>
</protein>